<organism evidence="3 4">
    <name type="scientific">Haematococcus lacustris</name>
    <name type="common">Green alga</name>
    <name type="synonym">Haematococcus pluvialis</name>
    <dbReference type="NCBI Taxonomy" id="44745"/>
    <lineage>
        <taxon>Eukaryota</taxon>
        <taxon>Viridiplantae</taxon>
        <taxon>Chlorophyta</taxon>
        <taxon>core chlorophytes</taxon>
        <taxon>Chlorophyceae</taxon>
        <taxon>CS clade</taxon>
        <taxon>Chlamydomonadales</taxon>
        <taxon>Haematococcaceae</taxon>
        <taxon>Haematococcus</taxon>
    </lineage>
</organism>
<evidence type="ECO:0000256" key="1">
    <source>
        <dbReference type="SAM" id="MobiDB-lite"/>
    </source>
</evidence>
<keyword evidence="2" id="KW-0812">Transmembrane</keyword>
<accession>A0A6A0A9L5</accession>
<dbReference type="Pfam" id="PF11016">
    <property type="entry name" value="DUF2854"/>
    <property type="match status" value="1"/>
</dbReference>
<dbReference type="AlphaFoldDB" id="A0A6A0A9L5"/>
<comment type="caution">
    <text evidence="3">The sequence shown here is derived from an EMBL/GenBank/DDBJ whole genome shotgun (WGS) entry which is preliminary data.</text>
</comment>
<proteinExistence type="predicted"/>
<reference evidence="3 4" key="1">
    <citation type="submission" date="2020-02" db="EMBL/GenBank/DDBJ databases">
        <title>Draft genome sequence of Haematococcus lacustris strain NIES-144.</title>
        <authorList>
            <person name="Morimoto D."/>
            <person name="Nakagawa S."/>
            <person name="Yoshida T."/>
            <person name="Sawayama S."/>
        </authorList>
    </citation>
    <scope>NUCLEOTIDE SEQUENCE [LARGE SCALE GENOMIC DNA]</scope>
    <source>
        <strain evidence="3 4">NIES-144</strain>
    </source>
</reference>
<evidence type="ECO:0000313" key="4">
    <source>
        <dbReference type="Proteomes" id="UP000485058"/>
    </source>
</evidence>
<dbReference type="EMBL" id="BLLF01004339">
    <property type="protein sequence ID" value="GFH29429.1"/>
    <property type="molecule type" value="Genomic_DNA"/>
</dbReference>
<dbReference type="PANTHER" id="PTHR35551:SF1">
    <property type="entry name" value="ACCLIMATION OF PHOTOSYNTHESIS TO ENVIRONMENT"/>
    <property type="match status" value="1"/>
</dbReference>
<evidence type="ECO:0000313" key="3">
    <source>
        <dbReference type="EMBL" id="GFH29429.1"/>
    </source>
</evidence>
<gene>
    <name evidence="3" type="ORF">HaLaN_28079</name>
</gene>
<dbReference type="InterPro" id="IPR021275">
    <property type="entry name" value="DUF2854"/>
</dbReference>
<evidence type="ECO:0000256" key="2">
    <source>
        <dbReference type="SAM" id="Phobius"/>
    </source>
</evidence>
<sequence>MLRCLVEQCGVVVPLVLSKQVQKGCPPSCKMSQEPSPRIKNTDIAIIRHIQQCSANDAVVELYGPKLHRPATRATSAIARASSDTQAPIDSPSSTPDLVPDTDFSIAKISYGSSILTPLGVGLLVYGFGAFFQLLPGGDVSSLMLIYGFPISVLGFALSYAQLAPVPCKTTRAAFELRSSQMTDIQKQIREDVTRYRYGDEQHLEEALDKIFRFGKSGGLARKQSPLLVGVREEVMEGAYTLVLEFKASLDMEKWTEKQPKFQSFFGPGVEAIMIETAQGVDVALKCDGSGLGREGKVQKDALPPLMPGLKARQQD</sequence>
<evidence type="ECO:0008006" key="5">
    <source>
        <dbReference type="Google" id="ProtNLM"/>
    </source>
</evidence>
<feature type="region of interest" description="Disordered" evidence="1">
    <location>
        <begin position="296"/>
        <end position="316"/>
    </location>
</feature>
<dbReference type="PANTHER" id="PTHR35551">
    <property type="match status" value="1"/>
</dbReference>
<feature type="transmembrane region" description="Helical" evidence="2">
    <location>
        <begin position="141"/>
        <end position="163"/>
    </location>
</feature>
<keyword evidence="4" id="KW-1185">Reference proteome</keyword>
<protein>
    <recommendedName>
        <fullName evidence="5">Thylakoid membrane protein</fullName>
    </recommendedName>
</protein>
<name>A0A6A0A9L5_HAELA</name>
<dbReference type="Proteomes" id="UP000485058">
    <property type="component" value="Unassembled WGS sequence"/>
</dbReference>
<keyword evidence="2" id="KW-1133">Transmembrane helix</keyword>
<feature type="transmembrane region" description="Helical" evidence="2">
    <location>
        <begin position="115"/>
        <end position="135"/>
    </location>
</feature>
<keyword evidence="2" id="KW-0472">Membrane</keyword>